<dbReference type="InterPro" id="IPR011050">
    <property type="entry name" value="Pectin_lyase_fold/virulence"/>
</dbReference>
<dbReference type="InterPro" id="IPR013783">
    <property type="entry name" value="Ig-like_fold"/>
</dbReference>
<evidence type="ECO:0000259" key="4">
    <source>
        <dbReference type="PROSITE" id="PS50853"/>
    </source>
</evidence>
<dbReference type="SUPFAM" id="SSF50405">
    <property type="entry name" value="Actin-crosslinking proteins"/>
    <property type="match status" value="1"/>
</dbReference>
<dbReference type="SMART" id="SM00060">
    <property type="entry name" value="FN3"/>
    <property type="match status" value="2"/>
</dbReference>
<evidence type="ECO:0000256" key="2">
    <source>
        <dbReference type="SAM" id="MobiDB-lite"/>
    </source>
</evidence>
<dbReference type="Proteomes" id="UP000886724">
    <property type="component" value="Unassembled WGS sequence"/>
</dbReference>
<evidence type="ECO:0000313" key="6">
    <source>
        <dbReference type="Proteomes" id="UP000886724"/>
    </source>
</evidence>
<feature type="chain" id="PRO_5039455100" evidence="3">
    <location>
        <begin position="31"/>
        <end position="1377"/>
    </location>
</feature>
<keyword evidence="3" id="KW-0732">Signal</keyword>
<dbReference type="Pfam" id="PF00041">
    <property type="entry name" value="fn3"/>
    <property type="match status" value="1"/>
</dbReference>
<feature type="compositionally biased region" description="Polar residues" evidence="2">
    <location>
        <begin position="1318"/>
        <end position="1334"/>
    </location>
</feature>
<proteinExistence type="predicted"/>
<sequence>MVKKCFKKVTAMLLVVMMLMATFTVMPVEAKTLSLPEFDTKKTYAIISTTTNKAVQVREVTWSDAGAVYVDGDVVNSKAKGKVAFKITNQGDSQYAFASVGNNGALLKCENTLGNGISFVFNYDTNVSNDHKFTIEPVENGYKLKSYSGVYLGLGENGRLDKVAADQAEVFVFEEVSVIDEYVSIQNVETNKLVSFNGQENLQPVKVTGDINNITDDEKFMPAYTTNDNYIMEDVSGAIDTVAFKSKSKPNMTIISANWVDGAVSAIVAKEANPGGWESIVVEPAGNGQVYLRSSYTHEYITVNENEELALCDKTAASLTDREKFVIHSEVFPEMITDLKIDSSTRTQTTLDLSWTNPVCIYTQIELYQKGPSDEFYSKIADLTNESSYTVTGLNPGNEYSYKLLVINGDKSVSTYSNEVSAKTRVGDKPATPTNVKLDEIGNNKVKISWDKAENATHYKLQWAPSAYGTYTDVENGLVKDGTSIEAALTGNKYENYYRVVAINNGENDQIGDEAEYSDVSRFVSLETNMFGDHTIIFAQTDDTAQIDSILLALFEQQHDANADAQFKADQYQVYFKPGDYTETSCMYLGFYTSFNGLGKTPYDVKLNNVAIPAYLTDNNATCNFWRSMENVSIINTGNEQGKAQYGSWRADEFNWAVAQAAPLRRVYSSRNVSYDWNYGWASGGYVADSYFEGDAGTHSGQQFYTRNSVINGNAFGTTLNNFYQGVISDNLPNEDTGNSLVNGNGYSNWNIGDASGNQQVFTNIETTPKISEKPFLYIDDNGEYQVFVPAVRENTNGVSWSEDDMGEGKSIPLSEFYIATPDDLAATINEQIAAGKNIYFTPGTYYAEEPILVNEDNTILLGTGMASIIPANEEAAMIIDDDVTGVKVAGLIFDAGEHSKYLLKVGTEKNSNNNEDNPIVLQDLFFRVGGTTDALTKADNALEINANNVLCDHFWIWRADHGAGVEWYGNESDHGLIVNGDNVTCYALFNEHFQKYNTLWNGENGATYFYQNETAYDPISQEEWMSHNGTVNGYSSYKVANNVKSHYAVGLGIYNVFIYTGEDYDSSKVQIQLDNAIEVPNSENVLVENACLQTFAKDDGALQRINTIINGVGDGVSSGKDNETGLTGEGWSRKFLISYQNGTAVVGKATDGSDEQKGKYLGVETITNVRQFGEDGLDAASMQALYDQYKDLTQGNYTEGSWNEFSAALQEVERVLSTDYLKYEASNSEFNEVLNNFKTAIENLQVAGDKTKLQEIYDNYQTLKEANYTKDSWKAFASAMEEAKKVLNDSEALQEDIDKAYQALTDAYNKLVLISDDTNTGDNENQDSNTDTVKTPAKHDTKKAVKTGDDSLVALFATTALLSSVAFTCVKRKHED</sequence>
<reference evidence="5" key="2">
    <citation type="submission" date="2021-04" db="EMBL/GenBank/DDBJ databases">
        <authorList>
            <person name="Gilroy R."/>
        </authorList>
    </citation>
    <scope>NUCLEOTIDE SEQUENCE</scope>
    <source>
        <strain evidence="5">ChiGjej1B1-14440</strain>
    </source>
</reference>
<feature type="coiled-coil region" evidence="1">
    <location>
        <begin position="1277"/>
        <end position="1304"/>
    </location>
</feature>
<name>A0A9D1XM50_9FIRM</name>
<reference evidence="5" key="1">
    <citation type="journal article" date="2021" name="PeerJ">
        <title>Extensive microbial diversity within the chicken gut microbiome revealed by metagenomics and culture.</title>
        <authorList>
            <person name="Gilroy R."/>
            <person name="Ravi A."/>
            <person name="Getino M."/>
            <person name="Pursley I."/>
            <person name="Horton D.L."/>
            <person name="Alikhan N.F."/>
            <person name="Baker D."/>
            <person name="Gharbi K."/>
            <person name="Hall N."/>
            <person name="Watson M."/>
            <person name="Adriaenssens E.M."/>
            <person name="Foster-Nyarko E."/>
            <person name="Jarju S."/>
            <person name="Secka A."/>
            <person name="Antonio M."/>
            <person name="Oren A."/>
            <person name="Chaudhuri R.R."/>
            <person name="La Ragione R."/>
            <person name="Hildebrand F."/>
            <person name="Pallen M.J."/>
        </authorList>
    </citation>
    <scope>NUCLEOTIDE SEQUENCE</scope>
    <source>
        <strain evidence="5">ChiGjej1B1-14440</strain>
    </source>
</reference>
<keyword evidence="1" id="KW-0175">Coiled coil</keyword>
<evidence type="ECO:0000256" key="3">
    <source>
        <dbReference type="SAM" id="SignalP"/>
    </source>
</evidence>
<dbReference type="SUPFAM" id="SSF49265">
    <property type="entry name" value="Fibronectin type III"/>
    <property type="match status" value="1"/>
</dbReference>
<dbReference type="Gene3D" id="2.60.40.10">
    <property type="entry name" value="Immunoglobulins"/>
    <property type="match status" value="2"/>
</dbReference>
<evidence type="ECO:0000256" key="1">
    <source>
        <dbReference type="SAM" id="Coils"/>
    </source>
</evidence>
<dbReference type="Pfam" id="PF07554">
    <property type="entry name" value="FIVAR"/>
    <property type="match status" value="1"/>
</dbReference>
<organism evidence="5 6">
    <name type="scientific">Candidatus Erysipelatoclostridium merdavium</name>
    <dbReference type="NCBI Taxonomy" id="2838566"/>
    <lineage>
        <taxon>Bacteria</taxon>
        <taxon>Bacillati</taxon>
        <taxon>Bacillota</taxon>
        <taxon>Erysipelotrichia</taxon>
        <taxon>Erysipelotrichales</taxon>
        <taxon>Erysipelotrichales incertae sedis</taxon>
    </lineage>
</organism>
<dbReference type="CDD" id="cd00063">
    <property type="entry name" value="FN3"/>
    <property type="match status" value="2"/>
</dbReference>
<feature type="region of interest" description="Disordered" evidence="2">
    <location>
        <begin position="1318"/>
        <end position="1341"/>
    </location>
</feature>
<dbReference type="InterPro" id="IPR059186">
    <property type="entry name" value="SACTE_4363"/>
</dbReference>
<gene>
    <name evidence="5" type="ORF">H9980_06360</name>
</gene>
<protein>
    <submittedName>
        <fullName evidence="5">FIVAR domain-containing protein</fullName>
    </submittedName>
</protein>
<feature type="domain" description="Fibronectin type-III" evidence="4">
    <location>
        <begin position="335"/>
        <end position="427"/>
    </location>
</feature>
<comment type="caution">
    <text evidence="5">The sequence shown here is derived from an EMBL/GenBank/DDBJ whole genome shotgun (WGS) entry which is preliminary data.</text>
</comment>
<dbReference type="InterPro" id="IPR036116">
    <property type="entry name" value="FN3_sf"/>
</dbReference>
<dbReference type="InterPro" id="IPR003961">
    <property type="entry name" value="FN3_dom"/>
</dbReference>
<dbReference type="SUPFAM" id="SSF51126">
    <property type="entry name" value="Pectin lyase-like"/>
    <property type="match status" value="1"/>
</dbReference>
<dbReference type="InterPro" id="IPR008999">
    <property type="entry name" value="Actin-crosslinking"/>
</dbReference>
<dbReference type="EMBL" id="DXET01000140">
    <property type="protein sequence ID" value="HIX81577.1"/>
    <property type="molecule type" value="Genomic_DNA"/>
</dbReference>
<accession>A0A9D1XM50</accession>
<dbReference type="Gene3D" id="1.20.1270.70">
    <property type="entry name" value="Designed single chain three-helix bundle"/>
    <property type="match status" value="2"/>
</dbReference>
<dbReference type="CDD" id="cd23669">
    <property type="entry name" value="GH55_SacteLam55A-like"/>
    <property type="match status" value="1"/>
</dbReference>
<dbReference type="PROSITE" id="PS50853">
    <property type="entry name" value="FN3"/>
    <property type="match status" value="1"/>
</dbReference>
<evidence type="ECO:0000313" key="5">
    <source>
        <dbReference type="EMBL" id="HIX81577.1"/>
    </source>
</evidence>
<dbReference type="Gene3D" id="2.80.10.50">
    <property type="match status" value="1"/>
</dbReference>
<feature type="signal peptide" evidence="3">
    <location>
        <begin position="1"/>
        <end position="30"/>
    </location>
</feature>